<dbReference type="InterPro" id="IPR004104">
    <property type="entry name" value="Gfo/Idh/MocA-like_OxRdtase_C"/>
</dbReference>
<gene>
    <name evidence="4" type="ORF">FCS05_01815</name>
    <name evidence="3" type="ORF">HNQ10_000336</name>
</gene>
<dbReference type="InterPro" id="IPR036291">
    <property type="entry name" value="NAD(P)-bd_dom_sf"/>
</dbReference>
<dbReference type="EMBL" id="JACHFV010000001">
    <property type="protein sequence ID" value="MBB5293523.1"/>
    <property type="molecule type" value="Genomic_DNA"/>
</dbReference>
<accession>A0AAJ5K1L3</accession>
<dbReference type="EMBL" id="VBRC01000001">
    <property type="protein sequence ID" value="TLK32213.1"/>
    <property type="molecule type" value="Genomic_DNA"/>
</dbReference>
<evidence type="ECO:0000313" key="4">
    <source>
        <dbReference type="EMBL" id="TLK32213.1"/>
    </source>
</evidence>
<protein>
    <submittedName>
        <fullName evidence="3">Dehydrogenase</fullName>
    </submittedName>
    <submittedName>
        <fullName evidence="4">Gfo/Idh/MocA family oxidoreductase</fullName>
    </submittedName>
</protein>
<sequence length="425" mass="46879">MTVPQPDPVRLIVVGAGNRGHAYAKYALQHPQDVRIVGVAEPREFQRTQLAAEHGLPPERVWSDWRELLRHPRLADGVIIATQDEQHVEPAVALSGLGYHLLLEKPMAPSAAECVQIVDAVKAAGVMLAVCHVLRYTPYTQALQRVLRSGRIGQIVSVEHLEPVGHTHQAHSFVRGNWRNEEESSFMLLAKSCHDLDWLSYVMGEPCEAVSSFGGLLHFRRENQPPGASDRCLTCPPEVEESCPYSAPRYYLGLVEQGKTGWPVEVITNDPTREGVLRALETGPYGRCVYACDNDVVDHQVVNLRFRSGATASFTMTAFNRGRGRETRIFGTRGEIYGDSRCIHVFDFLTGQTEVIDTQVASDGAITSGHGGGDDGIMAAFVRALATNDPSHILSGPDATLESHLITFRAEEARRKDAVLRMETR</sequence>
<reference evidence="4 5" key="1">
    <citation type="submission" date="2019-04" db="EMBL/GenBank/DDBJ databases">
        <title>Deinococcus metalilatus MA1002 mutant No.5.</title>
        <authorList>
            <person name="Park W."/>
            <person name="Park C."/>
        </authorList>
    </citation>
    <scope>NUCLEOTIDE SEQUENCE [LARGE SCALE GENOMIC DNA]</scope>
    <source>
        <strain evidence="4 5">MA1002-m5</strain>
    </source>
</reference>
<organism evidence="4 5">
    <name type="scientific">Deinococcus metallilatus</name>
    <dbReference type="NCBI Taxonomy" id="1211322"/>
    <lineage>
        <taxon>Bacteria</taxon>
        <taxon>Thermotogati</taxon>
        <taxon>Deinococcota</taxon>
        <taxon>Deinococci</taxon>
        <taxon>Deinococcales</taxon>
        <taxon>Deinococcaceae</taxon>
        <taxon>Deinococcus</taxon>
    </lineage>
</organism>
<evidence type="ECO:0000313" key="5">
    <source>
        <dbReference type="Proteomes" id="UP000308000"/>
    </source>
</evidence>
<keyword evidence="6" id="KW-1185">Reference proteome</keyword>
<reference evidence="3 6" key="2">
    <citation type="submission" date="2020-08" db="EMBL/GenBank/DDBJ databases">
        <title>Genomic Encyclopedia of Type Strains, Phase IV (KMG-IV): sequencing the most valuable type-strain genomes for metagenomic binning, comparative biology and taxonomic classification.</title>
        <authorList>
            <person name="Goeker M."/>
        </authorList>
    </citation>
    <scope>NUCLEOTIDE SEQUENCE [LARGE SCALE GENOMIC DNA]</scope>
    <source>
        <strain evidence="3 6">DSM 105434</strain>
    </source>
</reference>
<dbReference type="InterPro" id="IPR000683">
    <property type="entry name" value="Gfo/Idh/MocA-like_OxRdtase_N"/>
</dbReference>
<dbReference type="GO" id="GO:0000166">
    <property type="term" value="F:nucleotide binding"/>
    <property type="evidence" value="ECO:0007669"/>
    <property type="project" value="InterPro"/>
</dbReference>
<evidence type="ECO:0000259" key="1">
    <source>
        <dbReference type="Pfam" id="PF01408"/>
    </source>
</evidence>
<dbReference type="InterPro" id="IPR051450">
    <property type="entry name" value="Gfo/Idh/MocA_Oxidoreductases"/>
</dbReference>
<evidence type="ECO:0000313" key="3">
    <source>
        <dbReference type="EMBL" id="MBB5293523.1"/>
    </source>
</evidence>
<dbReference type="PANTHER" id="PTHR43377:SF2">
    <property type="entry name" value="BINDING ROSSMANN FOLD OXIDOREDUCTASE, PUTATIVE (AFU_ORTHOLOGUE AFUA_4G00560)-RELATED"/>
    <property type="match status" value="1"/>
</dbReference>
<proteinExistence type="predicted"/>
<dbReference type="Gene3D" id="3.30.360.10">
    <property type="entry name" value="Dihydrodipicolinate Reductase, domain 2"/>
    <property type="match status" value="1"/>
</dbReference>
<evidence type="ECO:0000259" key="2">
    <source>
        <dbReference type="Pfam" id="PF02894"/>
    </source>
</evidence>
<feature type="domain" description="Gfo/Idh/MocA-like oxidoreductase C-terminal" evidence="2">
    <location>
        <begin position="147"/>
        <end position="337"/>
    </location>
</feature>
<dbReference type="Pfam" id="PF01408">
    <property type="entry name" value="GFO_IDH_MocA"/>
    <property type="match status" value="1"/>
</dbReference>
<evidence type="ECO:0000313" key="6">
    <source>
        <dbReference type="Proteomes" id="UP000536909"/>
    </source>
</evidence>
<dbReference type="AlphaFoldDB" id="A0AAJ5K1L3"/>
<dbReference type="SUPFAM" id="SSF55347">
    <property type="entry name" value="Glyceraldehyde-3-phosphate dehydrogenase-like, C-terminal domain"/>
    <property type="match status" value="1"/>
</dbReference>
<dbReference type="PANTHER" id="PTHR43377">
    <property type="entry name" value="BILIVERDIN REDUCTASE A"/>
    <property type="match status" value="1"/>
</dbReference>
<feature type="domain" description="Gfo/Idh/MocA-like oxidoreductase N-terminal" evidence="1">
    <location>
        <begin position="10"/>
        <end position="131"/>
    </location>
</feature>
<dbReference type="Gene3D" id="3.40.50.720">
    <property type="entry name" value="NAD(P)-binding Rossmann-like Domain"/>
    <property type="match status" value="1"/>
</dbReference>
<dbReference type="Proteomes" id="UP000308000">
    <property type="component" value="Unassembled WGS sequence"/>
</dbReference>
<dbReference type="RefSeq" id="WP_129117212.1">
    <property type="nucleotide sequence ID" value="NZ_BSUI01000012.1"/>
</dbReference>
<comment type="caution">
    <text evidence="4">The sequence shown here is derived from an EMBL/GenBank/DDBJ whole genome shotgun (WGS) entry which is preliminary data.</text>
</comment>
<dbReference type="Proteomes" id="UP000536909">
    <property type="component" value="Unassembled WGS sequence"/>
</dbReference>
<name>A0AAJ5K1L3_9DEIO</name>
<dbReference type="Pfam" id="PF02894">
    <property type="entry name" value="GFO_IDH_MocA_C"/>
    <property type="match status" value="1"/>
</dbReference>
<dbReference type="SUPFAM" id="SSF51735">
    <property type="entry name" value="NAD(P)-binding Rossmann-fold domains"/>
    <property type="match status" value="1"/>
</dbReference>